<keyword evidence="1" id="KW-0472">Membrane</keyword>
<gene>
    <name evidence="3" type="ORF">METZ01_LOCUS17358</name>
</gene>
<dbReference type="PANTHER" id="PTHR46361:SF3">
    <property type="entry name" value="ELECTRON CARRIER_ PROTEIN DISULFIDE OXIDOREDUCTASE"/>
    <property type="match status" value="1"/>
</dbReference>
<sequence length="293" mass="33438">VDLAVQFGAILQKPKKNRNMLRHGLVGIVLGGTLTITAPSIAQPKFDHDYSTYALILSQFVVDDRVDYSRLADNHDSLDTVVQELSTVSKLTFSAWSREKRLAYWINAYNLFTLRTIVDHYPIQGSWFSLYPRNSIQQIDGAWDTTTWKAGGQTVTLDEIEHDILRPTFNEPLLHFAINCAAVSCPPLRNEPYRADTLKIQLTDSTRKTLEKTNWLRLHDDTLYLTAILDWFGEDFVSHFGHTVSANRAERDRALLGLVATYGPREIASLAHTGTPRIRFLKYDWTLNDISER</sequence>
<dbReference type="InterPro" id="IPR006869">
    <property type="entry name" value="DUF547"/>
</dbReference>
<dbReference type="AlphaFoldDB" id="A0A381PD04"/>
<accession>A0A381PD04</accession>
<protein>
    <recommendedName>
        <fullName evidence="2">DUF547 domain-containing protein</fullName>
    </recommendedName>
</protein>
<reference evidence="3" key="1">
    <citation type="submission" date="2018-05" db="EMBL/GenBank/DDBJ databases">
        <authorList>
            <person name="Lanie J.A."/>
            <person name="Ng W.-L."/>
            <person name="Kazmierczak K.M."/>
            <person name="Andrzejewski T.M."/>
            <person name="Davidsen T.M."/>
            <person name="Wayne K.J."/>
            <person name="Tettelin H."/>
            <person name="Glass J.I."/>
            <person name="Rusch D."/>
            <person name="Podicherti R."/>
            <person name="Tsui H.-C.T."/>
            <person name="Winkler M.E."/>
        </authorList>
    </citation>
    <scope>NUCLEOTIDE SEQUENCE</scope>
</reference>
<organism evidence="3">
    <name type="scientific">marine metagenome</name>
    <dbReference type="NCBI Taxonomy" id="408172"/>
    <lineage>
        <taxon>unclassified sequences</taxon>
        <taxon>metagenomes</taxon>
        <taxon>ecological metagenomes</taxon>
    </lineage>
</organism>
<dbReference type="EMBL" id="UINC01000936">
    <property type="protein sequence ID" value="SUZ64504.1"/>
    <property type="molecule type" value="Genomic_DNA"/>
</dbReference>
<dbReference type="PANTHER" id="PTHR46361">
    <property type="entry name" value="ELECTRON CARRIER/ PROTEIN DISULFIDE OXIDOREDUCTASE"/>
    <property type="match status" value="1"/>
</dbReference>
<proteinExistence type="predicted"/>
<feature type="transmembrane region" description="Helical" evidence="1">
    <location>
        <begin position="21"/>
        <end position="42"/>
    </location>
</feature>
<keyword evidence="1" id="KW-1133">Transmembrane helix</keyword>
<dbReference type="Pfam" id="PF04784">
    <property type="entry name" value="DUF547"/>
    <property type="match status" value="1"/>
</dbReference>
<evidence type="ECO:0000313" key="3">
    <source>
        <dbReference type="EMBL" id="SUZ64504.1"/>
    </source>
</evidence>
<feature type="domain" description="DUF547" evidence="2">
    <location>
        <begin position="94"/>
        <end position="208"/>
    </location>
</feature>
<name>A0A381PD04_9ZZZZ</name>
<evidence type="ECO:0000256" key="1">
    <source>
        <dbReference type="SAM" id="Phobius"/>
    </source>
</evidence>
<feature type="non-terminal residue" evidence="3">
    <location>
        <position position="1"/>
    </location>
</feature>
<evidence type="ECO:0000259" key="2">
    <source>
        <dbReference type="Pfam" id="PF04784"/>
    </source>
</evidence>
<keyword evidence="1" id="KW-0812">Transmembrane</keyword>